<comment type="caution">
    <text evidence="3">The sequence shown here is derived from an EMBL/GenBank/DDBJ whole genome shotgun (WGS) entry which is preliminary data.</text>
</comment>
<protein>
    <recommendedName>
        <fullName evidence="2">TNFR-Cys domain-containing protein</fullName>
    </recommendedName>
</protein>
<dbReference type="Gene3D" id="2.10.50.10">
    <property type="entry name" value="Tumor Necrosis Factor Receptor, subunit A, domain 2"/>
    <property type="match status" value="1"/>
</dbReference>
<dbReference type="AlphaFoldDB" id="A0AAV4HCK8"/>
<accession>A0AAV4HCK8</accession>
<evidence type="ECO:0000313" key="3">
    <source>
        <dbReference type="EMBL" id="GFR95185.1"/>
    </source>
</evidence>
<dbReference type="EMBL" id="BMAT01008916">
    <property type="protein sequence ID" value="GFR95185.1"/>
    <property type="molecule type" value="Genomic_DNA"/>
</dbReference>
<dbReference type="InterPro" id="IPR001368">
    <property type="entry name" value="TNFR/NGFR_Cys_rich_reg"/>
</dbReference>
<comment type="caution">
    <text evidence="1">Lacks conserved residue(s) required for the propagation of feature annotation.</text>
</comment>
<evidence type="ECO:0000256" key="1">
    <source>
        <dbReference type="PROSITE-ProRule" id="PRU00206"/>
    </source>
</evidence>
<feature type="repeat" description="TNFR-Cys" evidence="1">
    <location>
        <begin position="46"/>
        <end position="84"/>
    </location>
</feature>
<dbReference type="PROSITE" id="PS00652">
    <property type="entry name" value="TNFR_NGFR_1"/>
    <property type="match status" value="1"/>
</dbReference>
<evidence type="ECO:0000313" key="4">
    <source>
        <dbReference type="Proteomes" id="UP000762676"/>
    </source>
</evidence>
<gene>
    <name evidence="3" type="ORF">ElyMa_004422100</name>
</gene>
<organism evidence="3 4">
    <name type="scientific">Elysia marginata</name>
    <dbReference type="NCBI Taxonomy" id="1093978"/>
    <lineage>
        <taxon>Eukaryota</taxon>
        <taxon>Metazoa</taxon>
        <taxon>Spiralia</taxon>
        <taxon>Lophotrochozoa</taxon>
        <taxon>Mollusca</taxon>
        <taxon>Gastropoda</taxon>
        <taxon>Heterobranchia</taxon>
        <taxon>Euthyneura</taxon>
        <taxon>Panpulmonata</taxon>
        <taxon>Sacoglossa</taxon>
        <taxon>Placobranchoidea</taxon>
        <taxon>Plakobranchidae</taxon>
        <taxon>Elysia</taxon>
    </lineage>
</organism>
<evidence type="ECO:0000259" key="2">
    <source>
        <dbReference type="PROSITE" id="PS50050"/>
    </source>
</evidence>
<dbReference type="PROSITE" id="PS50050">
    <property type="entry name" value="TNFR_NGFR_2"/>
    <property type="match status" value="1"/>
</dbReference>
<dbReference type="SMART" id="SM00208">
    <property type="entry name" value="TNFR"/>
    <property type="match status" value="1"/>
</dbReference>
<proteinExistence type="predicted"/>
<feature type="domain" description="TNFR-Cys" evidence="2">
    <location>
        <begin position="46"/>
        <end position="84"/>
    </location>
</feature>
<sequence>MLVTRRFVFPSLTRKTSCENCSHFDEYNPYLVQVDECTKYHDVIIKCHAGFYLNGGKACKVCTNCTLEGKYQGQACTANQDAKCCEDQTMIVKDGKCQFAPIFCGRGEYLVPSEKEKCLPCEPGSTNPELRHRLTECTERPKQPTDTAPQAATATSYLVGLALVLYYLLSLE</sequence>
<reference evidence="3 4" key="1">
    <citation type="journal article" date="2021" name="Elife">
        <title>Chloroplast acquisition without the gene transfer in kleptoplastic sea slugs, Plakobranchus ocellatus.</title>
        <authorList>
            <person name="Maeda T."/>
            <person name="Takahashi S."/>
            <person name="Yoshida T."/>
            <person name="Shimamura S."/>
            <person name="Takaki Y."/>
            <person name="Nagai Y."/>
            <person name="Toyoda A."/>
            <person name="Suzuki Y."/>
            <person name="Arimoto A."/>
            <person name="Ishii H."/>
            <person name="Satoh N."/>
            <person name="Nishiyama T."/>
            <person name="Hasebe M."/>
            <person name="Maruyama T."/>
            <person name="Minagawa J."/>
            <person name="Obokata J."/>
            <person name="Shigenobu S."/>
        </authorList>
    </citation>
    <scope>NUCLEOTIDE SEQUENCE [LARGE SCALE GENOMIC DNA]</scope>
</reference>
<keyword evidence="4" id="KW-1185">Reference proteome</keyword>
<dbReference type="Proteomes" id="UP000762676">
    <property type="component" value="Unassembled WGS sequence"/>
</dbReference>
<name>A0AAV4HCK8_9GAST</name>